<evidence type="ECO:0000313" key="2">
    <source>
        <dbReference type="Proteomes" id="UP000236724"/>
    </source>
</evidence>
<dbReference type="AlphaFoldDB" id="A0A1H6FEI7"/>
<sequence>MRELNKLKNTELSKSCQKRKEEINKNKPYLYLICNSLFSQFKIDDSLKTPAPFFSNNMIHALKSLADAESKIKGNIYYLKNNAGDKILNNKTFSYLCHYEDLRIKFIEETNVKGDFSSFIIPIMKFKKKLEKLNFYETLKCQSVQ</sequence>
<dbReference type="EMBL" id="FMSV02000531">
    <property type="protein sequence ID" value="SEH07434.1"/>
    <property type="molecule type" value="Genomic_DNA"/>
</dbReference>
<protein>
    <submittedName>
        <fullName evidence="1">Uncharacterized protein</fullName>
    </submittedName>
</protein>
<dbReference type="Proteomes" id="UP000236724">
    <property type="component" value="Unassembled WGS sequence"/>
</dbReference>
<evidence type="ECO:0000313" key="1">
    <source>
        <dbReference type="EMBL" id="SEH07434.1"/>
    </source>
</evidence>
<organism evidence="1 2">
    <name type="scientific">Candidatus Venteria ishoeyi</name>
    <dbReference type="NCBI Taxonomy" id="1899563"/>
    <lineage>
        <taxon>Bacteria</taxon>
        <taxon>Pseudomonadati</taxon>
        <taxon>Pseudomonadota</taxon>
        <taxon>Gammaproteobacteria</taxon>
        <taxon>Thiotrichales</taxon>
        <taxon>Thiotrichaceae</taxon>
        <taxon>Venteria</taxon>
    </lineage>
</organism>
<accession>A0A1H6FEI7</accession>
<proteinExistence type="predicted"/>
<gene>
    <name evidence="1" type="ORF">MBHS_03309</name>
</gene>
<reference evidence="1 2" key="1">
    <citation type="submission" date="2016-10" db="EMBL/GenBank/DDBJ databases">
        <authorList>
            <person name="de Groot N.N."/>
        </authorList>
    </citation>
    <scope>NUCLEOTIDE SEQUENCE [LARGE SCALE GENOMIC DNA]</scope>
    <source>
        <strain evidence="1">MBHS1</strain>
    </source>
</reference>
<keyword evidence="2" id="KW-1185">Reference proteome</keyword>
<name>A0A1H6FEI7_9GAMM</name>